<dbReference type="Pfam" id="PF08664">
    <property type="entry name" value="YcbB"/>
    <property type="match status" value="1"/>
</dbReference>
<dbReference type="AlphaFoldDB" id="A0A0B5QJW4"/>
<accession>A0A0B5QJW4</accession>
<reference evidence="5" key="2">
    <citation type="submission" date="2016-02" db="EMBL/GenBank/DDBJ databases">
        <title>Genome sequence of Clostridium beijerinckii strain 59B.</title>
        <authorList>
            <person name="Little G.T."/>
            <person name="Minton N.P."/>
        </authorList>
    </citation>
    <scope>NUCLEOTIDE SEQUENCE</scope>
    <source>
        <strain evidence="5">NCIMB 14988</strain>
    </source>
</reference>
<reference evidence="7" key="1">
    <citation type="submission" date="2014-12" db="EMBL/GenBank/DDBJ databases">
        <title>Genome sequence of Clostridium beijerinckii strain 59B.</title>
        <authorList>
            <person name="Little G.T."/>
            <person name="Minton N.P."/>
        </authorList>
    </citation>
    <scope>NUCLEOTIDE SEQUENCE [LARGE SCALE GENOMIC DNA]</scope>
    <source>
        <strain evidence="7">59B</strain>
    </source>
</reference>
<dbReference type="SUPFAM" id="SSF52172">
    <property type="entry name" value="CheY-like"/>
    <property type="match status" value="1"/>
</dbReference>
<dbReference type="SMART" id="SM00448">
    <property type="entry name" value="REC"/>
    <property type="match status" value="1"/>
</dbReference>
<dbReference type="InterPro" id="IPR013972">
    <property type="entry name" value="YcbB"/>
</dbReference>
<dbReference type="PROSITE" id="PS50110">
    <property type="entry name" value="RESPONSE_REGULATORY"/>
    <property type="match status" value="1"/>
</dbReference>
<dbReference type="OrthoDB" id="1684633at2"/>
<evidence type="ECO:0000259" key="4">
    <source>
        <dbReference type="PROSITE" id="PS50110"/>
    </source>
</evidence>
<dbReference type="InterPro" id="IPR001789">
    <property type="entry name" value="Sig_transdc_resp-reg_receiver"/>
</dbReference>
<dbReference type="PANTHER" id="PTHR45526:SF1">
    <property type="entry name" value="TRANSCRIPTIONAL REGULATORY PROTEIN DCUR-RELATED"/>
    <property type="match status" value="1"/>
</dbReference>
<dbReference type="EMBL" id="MWMH01000001">
    <property type="protein sequence ID" value="OOP75269.1"/>
    <property type="molecule type" value="Genomic_DNA"/>
</dbReference>
<dbReference type="Proteomes" id="UP000031866">
    <property type="component" value="Chromosome"/>
</dbReference>
<feature type="domain" description="Response regulatory" evidence="4">
    <location>
        <begin position="4"/>
        <end position="120"/>
    </location>
</feature>
<feature type="modified residue" description="4-aspartylphosphate" evidence="3">
    <location>
        <position position="55"/>
    </location>
</feature>
<dbReference type="GeneID" id="66347038"/>
<comment type="function">
    <text evidence="2">May play the central regulatory role in sporulation. It may be an element of the effector pathway responsible for the activation of sporulation genes in response to nutritional stress. Spo0A may act in concert with spo0H (a sigma factor) to control the expression of some genes that are critical to the sporulation process.</text>
</comment>
<dbReference type="STRING" id="1520.LF65_04685"/>
<name>A0A0B5QJW4_CLOBE</name>
<evidence type="ECO:0000256" key="3">
    <source>
        <dbReference type="PROSITE-ProRule" id="PRU00169"/>
    </source>
</evidence>
<dbReference type="RefSeq" id="WP_023973149.1">
    <property type="nucleotide sequence ID" value="NZ_BKAK01000024.1"/>
</dbReference>
<protein>
    <recommendedName>
        <fullName evidence="1">Stage 0 sporulation protein A homolog</fullName>
    </recommendedName>
</protein>
<evidence type="ECO:0000313" key="5">
    <source>
        <dbReference type="EMBL" id="AJH01216.1"/>
    </source>
</evidence>
<dbReference type="Proteomes" id="UP000190959">
    <property type="component" value="Unassembled WGS sequence"/>
</dbReference>
<dbReference type="Pfam" id="PF00072">
    <property type="entry name" value="Response_reg"/>
    <property type="match status" value="1"/>
</dbReference>
<dbReference type="InterPro" id="IPR011006">
    <property type="entry name" value="CheY-like_superfamily"/>
</dbReference>
<evidence type="ECO:0000313" key="7">
    <source>
        <dbReference type="Proteomes" id="UP000031866"/>
    </source>
</evidence>
<evidence type="ECO:0000313" key="8">
    <source>
        <dbReference type="Proteomes" id="UP000190959"/>
    </source>
</evidence>
<dbReference type="InterPro" id="IPR051271">
    <property type="entry name" value="2C-system_Tx_regulators"/>
</dbReference>
<dbReference type="PANTHER" id="PTHR45526">
    <property type="entry name" value="TRANSCRIPTIONAL REGULATORY PROTEIN DPIA"/>
    <property type="match status" value="1"/>
</dbReference>
<dbReference type="EMBL" id="CP010086">
    <property type="protein sequence ID" value="AJH01216.1"/>
    <property type="molecule type" value="Genomic_DNA"/>
</dbReference>
<proteinExistence type="predicted"/>
<evidence type="ECO:0000256" key="2">
    <source>
        <dbReference type="ARBA" id="ARBA00024867"/>
    </source>
</evidence>
<dbReference type="GO" id="GO:0000156">
    <property type="term" value="F:phosphorelay response regulator activity"/>
    <property type="evidence" value="ECO:0007669"/>
    <property type="project" value="TreeGrafter"/>
</dbReference>
<dbReference type="KEGG" id="cbei:LF65_04685"/>
<evidence type="ECO:0000313" key="6">
    <source>
        <dbReference type="EMBL" id="OOP75269.1"/>
    </source>
</evidence>
<organism evidence="5 7">
    <name type="scientific">Clostridium beijerinckii</name>
    <name type="common">Clostridium MP</name>
    <dbReference type="NCBI Taxonomy" id="1520"/>
    <lineage>
        <taxon>Bacteria</taxon>
        <taxon>Bacillati</taxon>
        <taxon>Bacillota</taxon>
        <taxon>Clostridia</taxon>
        <taxon>Eubacteriales</taxon>
        <taxon>Clostridiaceae</taxon>
        <taxon>Clostridium</taxon>
    </lineage>
</organism>
<sequence>METTFVIIDDDMAVCKILEQAIKKNNFGKVLSILTTGKDAKDQIMKLKPDIVLIDLLLPEVDGIEIVKRTFNSGYTGKIIMLSQVEEGKMISNAYKSGILFYINKPINMIETISIINNAKKQIELEKSISMIKSVVFEGNIEKDKKVENEAEIYSQEEKLLRIFSDINIIGTAGIEELKLVILNIINKKKMNPSKPYQLKEIYMDVARVLYGDSLAAINCRSMEQRIRRTIMKAMDSIASLGSEDSDNSIYREYSASLFEIKQVKQEIKHLKNPIYSQGKINTKKFIEGILIKILG</sequence>
<keyword evidence="3" id="KW-0597">Phosphoprotein</keyword>
<reference evidence="6 8" key="3">
    <citation type="submission" date="2017-02" db="EMBL/GenBank/DDBJ databases">
        <title>Genome sequence of Clostridium beijerinckii Br21.</title>
        <authorList>
            <person name="Fonseca B.C."/>
            <person name="Guazzaroni M.E."/>
            <person name="Riano-Pachon D.M."/>
            <person name="Reginatto V."/>
        </authorList>
    </citation>
    <scope>NUCLEOTIDE SEQUENCE [LARGE SCALE GENOMIC DNA]</scope>
    <source>
        <strain evidence="6 8">Br21</strain>
    </source>
</reference>
<evidence type="ECO:0000256" key="1">
    <source>
        <dbReference type="ARBA" id="ARBA00018672"/>
    </source>
</evidence>
<gene>
    <name evidence="6" type="ORF">CBEIBR21_03615</name>
    <name evidence="5" type="ORF">LF65_04685</name>
</gene>
<dbReference type="Gene3D" id="3.40.50.2300">
    <property type="match status" value="1"/>
</dbReference>